<dbReference type="RefSeq" id="WP_345637212.1">
    <property type="nucleotide sequence ID" value="NZ_BAABJQ010000032.1"/>
</dbReference>
<gene>
    <name evidence="2" type="ORF">GCM10023322_70600</name>
</gene>
<feature type="region of interest" description="Disordered" evidence="1">
    <location>
        <begin position="1"/>
        <end position="31"/>
    </location>
</feature>
<evidence type="ECO:0000256" key="1">
    <source>
        <dbReference type="SAM" id="MobiDB-lite"/>
    </source>
</evidence>
<dbReference type="EMBL" id="BAABJQ010000032">
    <property type="protein sequence ID" value="GAA5198054.1"/>
    <property type="molecule type" value="Genomic_DNA"/>
</dbReference>
<proteinExistence type="predicted"/>
<sequence length="148" mass="16298">MGSPTSSPARAASTASHSCGNAETSIPERNNATRHANQGLCTLARELPNFTLAGYWWQNFYPDAIAQIIGERLDMVPLPSQCGFFSDAYTIEWTYAKAMIVRKSFAKALAERVQRGQYSVEDALSIASSVLRDTPERLLRMAPRPGTE</sequence>
<evidence type="ECO:0000313" key="3">
    <source>
        <dbReference type="Proteomes" id="UP001501570"/>
    </source>
</evidence>
<keyword evidence="3" id="KW-1185">Reference proteome</keyword>
<dbReference type="InterPro" id="IPR032466">
    <property type="entry name" value="Metal_Hydrolase"/>
</dbReference>
<evidence type="ECO:0000313" key="2">
    <source>
        <dbReference type="EMBL" id="GAA5198054.1"/>
    </source>
</evidence>
<organism evidence="2 3">
    <name type="scientific">Rugosimonospora acidiphila</name>
    <dbReference type="NCBI Taxonomy" id="556531"/>
    <lineage>
        <taxon>Bacteria</taxon>
        <taxon>Bacillati</taxon>
        <taxon>Actinomycetota</taxon>
        <taxon>Actinomycetes</taxon>
        <taxon>Micromonosporales</taxon>
        <taxon>Micromonosporaceae</taxon>
        <taxon>Rugosimonospora</taxon>
    </lineage>
</organism>
<dbReference type="Gene3D" id="3.20.20.140">
    <property type="entry name" value="Metal-dependent hydrolases"/>
    <property type="match status" value="1"/>
</dbReference>
<reference evidence="3" key="1">
    <citation type="journal article" date="2019" name="Int. J. Syst. Evol. Microbiol.">
        <title>The Global Catalogue of Microorganisms (GCM) 10K type strain sequencing project: providing services to taxonomists for standard genome sequencing and annotation.</title>
        <authorList>
            <consortium name="The Broad Institute Genomics Platform"/>
            <consortium name="The Broad Institute Genome Sequencing Center for Infectious Disease"/>
            <person name="Wu L."/>
            <person name="Ma J."/>
        </authorList>
    </citation>
    <scope>NUCLEOTIDE SEQUENCE [LARGE SCALE GENOMIC DNA]</scope>
    <source>
        <strain evidence="3">JCM 18304</strain>
    </source>
</reference>
<comment type="caution">
    <text evidence="2">The sequence shown here is derived from an EMBL/GenBank/DDBJ whole genome shotgun (WGS) entry which is preliminary data.</text>
</comment>
<feature type="compositionally biased region" description="Polar residues" evidence="1">
    <location>
        <begin position="19"/>
        <end position="31"/>
    </location>
</feature>
<feature type="compositionally biased region" description="Low complexity" evidence="1">
    <location>
        <begin position="1"/>
        <end position="18"/>
    </location>
</feature>
<name>A0ABP9SN55_9ACTN</name>
<accession>A0ABP9SN55</accession>
<protein>
    <submittedName>
        <fullName evidence="2">Uncharacterized protein</fullName>
    </submittedName>
</protein>
<dbReference type="SUPFAM" id="SSF51556">
    <property type="entry name" value="Metallo-dependent hydrolases"/>
    <property type="match status" value="1"/>
</dbReference>
<dbReference type="Proteomes" id="UP001501570">
    <property type="component" value="Unassembled WGS sequence"/>
</dbReference>